<dbReference type="GO" id="GO:0030246">
    <property type="term" value="F:carbohydrate binding"/>
    <property type="evidence" value="ECO:0007669"/>
    <property type="project" value="InterPro"/>
</dbReference>
<dbReference type="Pfam" id="PF00963">
    <property type="entry name" value="Cohesin"/>
    <property type="match status" value="1"/>
</dbReference>
<dbReference type="CDD" id="cd08547">
    <property type="entry name" value="Type_II_cohesin"/>
    <property type="match status" value="1"/>
</dbReference>
<comment type="caution">
    <text evidence="4">The sequence shown here is derived from an EMBL/GenBank/DDBJ whole genome shotgun (WGS) entry which is preliminary data.</text>
</comment>
<dbReference type="RefSeq" id="WP_202765608.1">
    <property type="nucleotide sequence ID" value="NZ_JAESWA010000001.1"/>
</dbReference>
<sequence>MRRRFLVTLFLAFTIIFFRAISVEAQERTTIITAIDKNEVKIGEEFKVYIKAENVYDLYGVQFTINYDTELLNLVSSTLDMKNGFKSFGGETVDKAKGVITYPLINSNSKKELLKEQLIGELVFKGKNKGGNILNVSNIKAVDSDAVVISKNTNYSIPINVVSSEVVSVSPAKPQTEDDNIKQGDEQSASEDKEPAKEEADKEENKASDNEEVANKEEKSNIVGNKENNGTLKSSANVKEGQAINGESEGIKGYIPLILASGVTIFIVIGYKTKVIKKIKDKLKTKKDRG</sequence>
<dbReference type="EMBL" id="JAESWA010000001">
    <property type="protein sequence ID" value="MBL4930222.1"/>
    <property type="molecule type" value="Genomic_DNA"/>
</dbReference>
<organism evidence="4 5">
    <name type="scientific">Clostridium paridis</name>
    <dbReference type="NCBI Taxonomy" id="2803863"/>
    <lineage>
        <taxon>Bacteria</taxon>
        <taxon>Bacillati</taxon>
        <taxon>Bacillota</taxon>
        <taxon>Clostridia</taxon>
        <taxon>Eubacteriales</taxon>
        <taxon>Clostridiaceae</taxon>
        <taxon>Clostridium</taxon>
    </lineage>
</organism>
<keyword evidence="5" id="KW-1185">Reference proteome</keyword>
<evidence type="ECO:0000259" key="3">
    <source>
        <dbReference type="Pfam" id="PF00963"/>
    </source>
</evidence>
<feature type="domain" description="Cohesin" evidence="3">
    <location>
        <begin position="34"/>
        <end position="153"/>
    </location>
</feature>
<reference evidence="4" key="1">
    <citation type="submission" date="2021-01" db="EMBL/GenBank/DDBJ databases">
        <title>Genome public.</title>
        <authorList>
            <person name="Liu C."/>
            <person name="Sun Q."/>
        </authorList>
    </citation>
    <scope>NUCLEOTIDE SEQUENCE</scope>
    <source>
        <strain evidence="4">YIM B02565</strain>
    </source>
</reference>
<dbReference type="AlphaFoldDB" id="A0A937K211"/>
<dbReference type="Proteomes" id="UP000623681">
    <property type="component" value="Unassembled WGS sequence"/>
</dbReference>
<dbReference type="InterPro" id="IPR008965">
    <property type="entry name" value="CBM2/CBM3_carb-bd_dom_sf"/>
</dbReference>
<dbReference type="SUPFAM" id="SSF49384">
    <property type="entry name" value="Carbohydrate-binding domain"/>
    <property type="match status" value="1"/>
</dbReference>
<evidence type="ECO:0000313" key="5">
    <source>
        <dbReference type="Proteomes" id="UP000623681"/>
    </source>
</evidence>
<gene>
    <name evidence="4" type="ORF">JK634_00145</name>
</gene>
<keyword evidence="2" id="KW-0812">Transmembrane</keyword>
<dbReference type="GO" id="GO:0000272">
    <property type="term" value="P:polysaccharide catabolic process"/>
    <property type="evidence" value="ECO:0007669"/>
    <property type="project" value="InterPro"/>
</dbReference>
<feature type="region of interest" description="Disordered" evidence="1">
    <location>
        <begin position="167"/>
        <end position="234"/>
    </location>
</feature>
<evidence type="ECO:0000256" key="1">
    <source>
        <dbReference type="SAM" id="MobiDB-lite"/>
    </source>
</evidence>
<feature type="compositionally biased region" description="Polar residues" evidence="1">
    <location>
        <begin position="222"/>
        <end position="234"/>
    </location>
</feature>
<proteinExistence type="predicted"/>
<feature type="compositionally biased region" description="Basic and acidic residues" evidence="1">
    <location>
        <begin position="175"/>
        <end position="220"/>
    </location>
</feature>
<name>A0A937K211_9CLOT</name>
<evidence type="ECO:0000256" key="2">
    <source>
        <dbReference type="SAM" id="Phobius"/>
    </source>
</evidence>
<keyword evidence="2" id="KW-1133">Transmembrane helix</keyword>
<dbReference type="InterPro" id="IPR002102">
    <property type="entry name" value="Cohesin_dom"/>
</dbReference>
<protein>
    <recommendedName>
        <fullName evidence="3">Cohesin domain-containing protein</fullName>
    </recommendedName>
</protein>
<evidence type="ECO:0000313" key="4">
    <source>
        <dbReference type="EMBL" id="MBL4930222.1"/>
    </source>
</evidence>
<feature type="transmembrane region" description="Helical" evidence="2">
    <location>
        <begin position="253"/>
        <end position="271"/>
    </location>
</feature>
<accession>A0A937K211</accession>
<keyword evidence="2" id="KW-0472">Membrane</keyword>
<dbReference type="Gene3D" id="2.60.40.680">
    <property type="match status" value="1"/>
</dbReference>